<dbReference type="STRING" id="2018661.A0A2A2J8V3"/>
<feature type="domain" description="Glycosyltransferase subfamily 4-like N-terminal" evidence="12">
    <location>
        <begin position="12"/>
        <end position="190"/>
    </location>
</feature>
<dbReference type="GO" id="GO:0102704">
    <property type="term" value="F:GDP-Man:Man(2)GlcNAc(2)-PP-Dol alpha-1,6-mannosyltransferase activity"/>
    <property type="evidence" value="ECO:0007669"/>
    <property type="project" value="UniProtKB-UniRule"/>
</dbReference>
<keyword evidence="3 10" id="KW-0808">Transferase</keyword>
<keyword evidence="5" id="KW-0256">Endoplasmic reticulum</keyword>
<dbReference type="InterPro" id="IPR028098">
    <property type="entry name" value="Glyco_trans_4-like_N"/>
</dbReference>
<keyword evidence="4" id="KW-0812">Transmembrane</keyword>
<dbReference type="InterPro" id="IPR001296">
    <property type="entry name" value="Glyco_trans_1"/>
</dbReference>
<evidence type="ECO:0000313" key="13">
    <source>
        <dbReference type="EMBL" id="PAV58065.1"/>
    </source>
</evidence>
<accession>A0A2A2J8V3</accession>
<dbReference type="Gene3D" id="3.40.50.2000">
    <property type="entry name" value="Glycogen Phosphorylase B"/>
    <property type="match status" value="2"/>
</dbReference>
<organism evidence="13 14">
    <name type="scientific">Diploscapter pachys</name>
    <dbReference type="NCBI Taxonomy" id="2018661"/>
    <lineage>
        <taxon>Eukaryota</taxon>
        <taxon>Metazoa</taxon>
        <taxon>Ecdysozoa</taxon>
        <taxon>Nematoda</taxon>
        <taxon>Chromadorea</taxon>
        <taxon>Rhabditida</taxon>
        <taxon>Rhabditina</taxon>
        <taxon>Rhabditomorpha</taxon>
        <taxon>Rhabditoidea</taxon>
        <taxon>Rhabditidae</taxon>
        <taxon>Diploscapter</taxon>
    </lineage>
</organism>
<dbReference type="Pfam" id="PF00534">
    <property type="entry name" value="Glycos_transf_1"/>
    <property type="match status" value="1"/>
</dbReference>
<evidence type="ECO:0000256" key="5">
    <source>
        <dbReference type="ARBA" id="ARBA00022824"/>
    </source>
</evidence>
<dbReference type="SUPFAM" id="SSF53756">
    <property type="entry name" value="UDP-Glycosyltransferase/glycogen phosphorylase"/>
    <property type="match status" value="1"/>
</dbReference>
<dbReference type="Pfam" id="PF13439">
    <property type="entry name" value="Glyco_transf_4"/>
    <property type="match status" value="1"/>
</dbReference>
<comment type="subcellular location">
    <subcellularLocation>
        <location evidence="10">Endoplasmic reticulum membrane</location>
        <topology evidence="10">Single-pass membrane protein</topology>
    </subcellularLocation>
</comment>
<evidence type="ECO:0000256" key="6">
    <source>
        <dbReference type="ARBA" id="ARBA00022989"/>
    </source>
</evidence>
<comment type="caution">
    <text evidence="13">The sequence shown here is derived from an EMBL/GenBank/DDBJ whole genome shotgun (WGS) entry which is preliminary data.</text>
</comment>
<evidence type="ECO:0000256" key="1">
    <source>
        <dbReference type="ARBA" id="ARBA00004922"/>
    </source>
</evidence>
<comment type="function">
    <text evidence="10">Mannosylates Man(2)GlcNAc(2)-dolichol diphosphate and Man(1)GlcNAc(2)-dolichol diphosphate to form Man(3)GlcNAc(2)-dolichol diphosphate.</text>
</comment>
<comment type="catalytic activity">
    <reaction evidence="9 10">
        <text>an alpha-D-Man-(1-&gt;3)-beta-D-Man-(1-&gt;4)-beta-D-GlcNAc-(1-&gt;4)-alpha-D-GlcNAc-diphospho-di-trans,poly-cis-dolichol + GDP-alpha-D-mannose = an alpha-D-Man-(1-&gt;3)-[alpha-D-Man-(1-&gt;6)]-beta-D-Man-(1-&gt;4)-beta-D-GlcNAc-(1-&gt;4)-alpha-D-GlcNAc-diphospho-di-trans,poly-cis-dolichol + GDP + H(+)</text>
        <dbReference type="Rhea" id="RHEA:29519"/>
        <dbReference type="Rhea" id="RHEA-COMP:19513"/>
        <dbReference type="Rhea" id="RHEA-COMP:19515"/>
        <dbReference type="ChEBI" id="CHEBI:15378"/>
        <dbReference type="ChEBI" id="CHEBI:57527"/>
        <dbReference type="ChEBI" id="CHEBI:58189"/>
        <dbReference type="ChEBI" id="CHEBI:132510"/>
        <dbReference type="ChEBI" id="CHEBI:132511"/>
        <dbReference type="EC" id="2.4.1.257"/>
    </reaction>
    <physiologicalReaction direction="left-to-right" evidence="9 10">
        <dbReference type="Rhea" id="RHEA:29520"/>
    </physiologicalReaction>
</comment>
<protein>
    <recommendedName>
        <fullName evidence="10">Alpha-1,3/1,6-mannosyltransferase ALG2</fullName>
        <ecNumber evidence="10">2.4.1.132</ecNumber>
        <ecNumber evidence="10">2.4.1.257</ecNumber>
    </recommendedName>
    <alternativeName>
        <fullName evidence="10">GDP-Man:Man(1)GlcNAc(2)-PP-Dol alpha-1,3-mannosyltransferase</fullName>
    </alternativeName>
</protein>
<keyword evidence="7" id="KW-0472">Membrane</keyword>
<gene>
    <name evidence="13" type="ORF">WR25_24624</name>
</gene>
<dbReference type="EC" id="2.4.1.257" evidence="10"/>
<dbReference type="OrthoDB" id="448893at2759"/>
<comment type="pathway">
    <text evidence="1 10">Protein modification; protein glycosylation.</text>
</comment>
<evidence type="ECO:0000256" key="3">
    <source>
        <dbReference type="ARBA" id="ARBA00022679"/>
    </source>
</evidence>
<evidence type="ECO:0000256" key="10">
    <source>
        <dbReference type="RuleBase" id="RU367136"/>
    </source>
</evidence>
<dbReference type="GO" id="GO:0005789">
    <property type="term" value="C:endoplasmic reticulum membrane"/>
    <property type="evidence" value="ECO:0007669"/>
    <property type="project" value="UniProtKB-SubCell"/>
</dbReference>
<evidence type="ECO:0000256" key="8">
    <source>
        <dbReference type="ARBA" id="ARBA00045103"/>
    </source>
</evidence>
<keyword evidence="6" id="KW-1133">Transmembrane helix</keyword>
<dbReference type="InterPro" id="IPR027054">
    <property type="entry name" value="ALG2"/>
</dbReference>
<comment type="similarity">
    <text evidence="10">Belongs to the glycosyltransferase group 1 family.</text>
</comment>
<evidence type="ECO:0000256" key="4">
    <source>
        <dbReference type="ARBA" id="ARBA00022692"/>
    </source>
</evidence>
<sequence length="398" mass="45807">MRVVFLHPDLGIGGAERLVVDAAVALDRKGHQVKVVTNHYDEKHCFKETRDLDIKQIKWFPRTIFGHMWALCAYIRLCLAAIYVCFNENFDVVFCDQVSAALLVFKIYSLFNSNFRTIFYCHFPDMLLTKRESSMKKLYRSVIDRIEEWSTGMADVICVNSEFTASVVRDTFKSLQNHQLRVIHPSLNTKFFDSIKVGSDVDDLISHAEYTFVSLNRFEVKKNVKLAIEAFIELKDLLPEELYKKCHLTIAGGYDSINAENIRYFGELKKYAEEHLEEAQCRFIRSPSDEVKVALLRSSRAVLYTPDREHFGIVPVEAMYCASPVIAVNTGGPLETIKNNETGFLVNQTAVEFAKCMAKLVENQDLYLKMKKKGPERVRKLFSFEAFSARLDRLVKEE</sequence>
<dbReference type="EMBL" id="LIAE01010602">
    <property type="protein sequence ID" value="PAV58065.1"/>
    <property type="molecule type" value="Genomic_DNA"/>
</dbReference>
<dbReference type="UniPathway" id="UPA00378"/>
<dbReference type="PANTHER" id="PTHR45918">
    <property type="entry name" value="ALPHA-1,3/1,6-MANNOSYLTRANSFERASE ALG2"/>
    <property type="match status" value="1"/>
</dbReference>
<proteinExistence type="inferred from homology"/>
<dbReference type="EC" id="2.4.1.132" evidence="10"/>
<dbReference type="PANTHER" id="PTHR45918:SF1">
    <property type="entry name" value="ALPHA-1,3_1,6-MANNOSYLTRANSFERASE ALG2"/>
    <property type="match status" value="1"/>
</dbReference>
<keyword evidence="14" id="KW-1185">Reference proteome</keyword>
<comment type="catalytic activity">
    <reaction evidence="8 10">
        <text>a beta-D-Man-(1-&gt;4)-beta-D-GlcNAc-(1-&gt;4)-alpha-D-GlcNAc-diphospho-di-trans,poly-cis-dolichol + GDP-alpha-D-mannose = an alpha-D-Man-(1-&gt;3)-beta-D-Man-(1-&gt;4)-beta-D-GlcNAc-(1-&gt;4)-alpha-D-GlcNAc-diphospho-di-trans,poly-cis-dolichol + GDP + H(+)</text>
        <dbReference type="Rhea" id="RHEA:29515"/>
        <dbReference type="Rhea" id="RHEA-COMP:19511"/>
        <dbReference type="Rhea" id="RHEA-COMP:19513"/>
        <dbReference type="ChEBI" id="CHEBI:15378"/>
        <dbReference type="ChEBI" id="CHEBI:57527"/>
        <dbReference type="ChEBI" id="CHEBI:58189"/>
        <dbReference type="ChEBI" id="CHEBI:58472"/>
        <dbReference type="ChEBI" id="CHEBI:132510"/>
        <dbReference type="EC" id="2.4.1.132"/>
    </reaction>
    <physiologicalReaction direction="left-to-right" evidence="8 10">
        <dbReference type="Rhea" id="RHEA:29516"/>
    </physiologicalReaction>
</comment>
<evidence type="ECO:0000259" key="11">
    <source>
        <dbReference type="Pfam" id="PF00534"/>
    </source>
</evidence>
<dbReference type="AlphaFoldDB" id="A0A2A2J8V3"/>
<dbReference type="Proteomes" id="UP000218231">
    <property type="component" value="Unassembled WGS sequence"/>
</dbReference>
<feature type="domain" description="Glycosyl transferase family 1" evidence="11">
    <location>
        <begin position="207"/>
        <end position="376"/>
    </location>
</feature>
<evidence type="ECO:0000256" key="7">
    <source>
        <dbReference type="ARBA" id="ARBA00023136"/>
    </source>
</evidence>
<keyword evidence="2 10" id="KW-0328">Glycosyltransferase</keyword>
<evidence type="ECO:0000256" key="9">
    <source>
        <dbReference type="ARBA" id="ARBA00045104"/>
    </source>
</evidence>
<reference evidence="13 14" key="1">
    <citation type="journal article" date="2017" name="Curr. Biol.">
        <title>Genome architecture and evolution of a unichromosomal asexual nematode.</title>
        <authorList>
            <person name="Fradin H."/>
            <person name="Zegar C."/>
            <person name="Gutwein M."/>
            <person name="Lucas J."/>
            <person name="Kovtun M."/>
            <person name="Corcoran D."/>
            <person name="Baugh L.R."/>
            <person name="Kiontke K."/>
            <person name="Gunsalus K."/>
            <person name="Fitch D.H."/>
            <person name="Piano F."/>
        </authorList>
    </citation>
    <scope>NUCLEOTIDE SEQUENCE [LARGE SCALE GENOMIC DNA]</scope>
    <source>
        <strain evidence="13">PF1309</strain>
    </source>
</reference>
<name>A0A2A2J8V3_9BILA</name>
<dbReference type="CDD" id="cd03805">
    <property type="entry name" value="GT4_ALG2-like"/>
    <property type="match status" value="1"/>
</dbReference>
<evidence type="ECO:0000256" key="2">
    <source>
        <dbReference type="ARBA" id="ARBA00022676"/>
    </source>
</evidence>
<evidence type="ECO:0000259" key="12">
    <source>
        <dbReference type="Pfam" id="PF13439"/>
    </source>
</evidence>
<dbReference type="GO" id="GO:0004378">
    <property type="term" value="F:GDP-Man:Man(1)GlcNAc(2)-PP-Dol alpha-1,3-mannosyltransferase activity"/>
    <property type="evidence" value="ECO:0007669"/>
    <property type="project" value="UniProtKB-UniRule"/>
</dbReference>
<dbReference type="FunFam" id="3.40.50.2000:FF:000210">
    <property type="entry name" value="Alpha-1,3/1,6-mannosyltransferase ALG2"/>
    <property type="match status" value="1"/>
</dbReference>
<evidence type="ECO:0000313" key="14">
    <source>
        <dbReference type="Proteomes" id="UP000218231"/>
    </source>
</evidence>